<accession>A0A0W0S003</accession>
<dbReference type="Proteomes" id="UP000054742">
    <property type="component" value="Unassembled WGS sequence"/>
</dbReference>
<dbReference type="Pfam" id="PF05509">
    <property type="entry name" value="TraY"/>
    <property type="match status" value="1"/>
</dbReference>
<evidence type="ECO:0000313" key="8">
    <source>
        <dbReference type="Proteomes" id="UP000054742"/>
    </source>
</evidence>
<protein>
    <recommendedName>
        <fullName evidence="3">Relaxosome protein TraY</fullName>
    </recommendedName>
</protein>
<proteinExistence type="inferred from homology"/>
<dbReference type="InterPro" id="IPR008876">
    <property type="entry name" value="TraY"/>
</dbReference>
<dbReference type="STRING" id="29422.Lbru_3234"/>
<dbReference type="PATRIC" id="fig|29422.6.peg.3416"/>
<evidence type="ECO:0000313" key="7">
    <source>
        <dbReference type="EMBL" id="KTC76521.1"/>
    </source>
</evidence>
<comment type="subcellular location">
    <subcellularLocation>
        <location evidence="1">Cytoplasm</location>
    </subcellularLocation>
</comment>
<evidence type="ECO:0000256" key="6">
    <source>
        <dbReference type="ARBA" id="ARBA00023125"/>
    </source>
</evidence>
<comment type="similarity">
    <text evidence="2">Belongs to the TraY family.</text>
</comment>
<keyword evidence="6" id="KW-0238">DNA-binding</keyword>
<name>A0A0W0S003_9GAMM</name>
<organism evidence="7 8">
    <name type="scientific">Legionella brunensis</name>
    <dbReference type="NCBI Taxonomy" id="29422"/>
    <lineage>
        <taxon>Bacteria</taxon>
        <taxon>Pseudomonadati</taxon>
        <taxon>Pseudomonadota</taxon>
        <taxon>Gammaproteobacteria</taxon>
        <taxon>Legionellales</taxon>
        <taxon>Legionellaceae</taxon>
        <taxon>Legionella</taxon>
    </lineage>
</organism>
<evidence type="ECO:0000256" key="1">
    <source>
        <dbReference type="ARBA" id="ARBA00004496"/>
    </source>
</evidence>
<evidence type="ECO:0000256" key="2">
    <source>
        <dbReference type="ARBA" id="ARBA00007183"/>
    </source>
</evidence>
<sequence length="80" mass="9498">MELKLESNNNYKKVFITIQISEESNRFLSESAKRSNRKKVQEAKIRLEDHLNRYRSISELNAAAPQFNNENKKQLEKNDE</sequence>
<evidence type="ECO:0000256" key="5">
    <source>
        <dbReference type="ARBA" id="ARBA00022971"/>
    </source>
</evidence>
<evidence type="ECO:0000256" key="3">
    <source>
        <dbReference type="ARBA" id="ARBA00020541"/>
    </source>
</evidence>
<gene>
    <name evidence="7" type="ORF">Lbru_3234</name>
</gene>
<dbReference type="RefSeq" id="WP_083500955.1">
    <property type="nucleotide sequence ID" value="NZ_CAAAHU010000024.1"/>
</dbReference>
<dbReference type="OrthoDB" id="5651700at2"/>
<dbReference type="GO" id="GO:0005737">
    <property type="term" value="C:cytoplasm"/>
    <property type="evidence" value="ECO:0007669"/>
    <property type="project" value="UniProtKB-SubCell"/>
</dbReference>
<dbReference type="GO" id="GO:0003677">
    <property type="term" value="F:DNA binding"/>
    <property type="evidence" value="ECO:0007669"/>
    <property type="project" value="UniProtKB-KW"/>
</dbReference>
<keyword evidence="4" id="KW-0963">Cytoplasm</keyword>
<dbReference type="AlphaFoldDB" id="A0A0W0S003"/>
<reference evidence="7 8" key="1">
    <citation type="submission" date="2015-11" db="EMBL/GenBank/DDBJ databases">
        <title>Genomic analysis of 38 Legionella species identifies large and diverse effector repertoires.</title>
        <authorList>
            <person name="Burstein D."/>
            <person name="Amaro F."/>
            <person name="Zusman T."/>
            <person name="Lifshitz Z."/>
            <person name="Cohen O."/>
            <person name="Gilbert J.A."/>
            <person name="Pupko T."/>
            <person name="Shuman H.A."/>
            <person name="Segal G."/>
        </authorList>
    </citation>
    <scope>NUCLEOTIDE SEQUENCE [LARGE SCALE GENOMIC DNA]</scope>
    <source>
        <strain evidence="7 8">ATCC 43878</strain>
    </source>
</reference>
<evidence type="ECO:0000256" key="4">
    <source>
        <dbReference type="ARBA" id="ARBA00022490"/>
    </source>
</evidence>
<comment type="caution">
    <text evidence="7">The sequence shown here is derived from an EMBL/GenBank/DDBJ whole genome shotgun (WGS) entry which is preliminary data.</text>
</comment>
<keyword evidence="8" id="KW-1185">Reference proteome</keyword>
<dbReference type="EMBL" id="LNXV01000037">
    <property type="protein sequence ID" value="KTC76521.1"/>
    <property type="molecule type" value="Genomic_DNA"/>
</dbReference>
<keyword evidence="5" id="KW-0184">Conjugation</keyword>